<dbReference type="InterPro" id="IPR003593">
    <property type="entry name" value="AAA+_ATPase"/>
</dbReference>
<dbReference type="GO" id="GO:0140359">
    <property type="term" value="F:ABC-type transporter activity"/>
    <property type="evidence" value="ECO:0007669"/>
    <property type="project" value="InterPro"/>
</dbReference>
<dbReference type="CDD" id="cd03244">
    <property type="entry name" value="ABCC_MRP_domain2"/>
    <property type="match status" value="1"/>
</dbReference>
<dbReference type="AlphaFoldDB" id="A0A482VV51"/>
<organism evidence="12 13">
    <name type="scientific">Asbolus verrucosus</name>
    <name type="common">Desert ironclad beetle</name>
    <dbReference type="NCBI Taxonomy" id="1661398"/>
    <lineage>
        <taxon>Eukaryota</taxon>
        <taxon>Metazoa</taxon>
        <taxon>Ecdysozoa</taxon>
        <taxon>Arthropoda</taxon>
        <taxon>Hexapoda</taxon>
        <taxon>Insecta</taxon>
        <taxon>Pterygota</taxon>
        <taxon>Neoptera</taxon>
        <taxon>Endopterygota</taxon>
        <taxon>Coleoptera</taxon>
        <taxon>Polyphaga</taxon>
        <taxon>Cucujiformia</taxon>
        <taxon>Tenebrionidae</taxon>
        <taxon>Pimeliinae</taxon>
        <taxon>Asbolus</taxon>
    </lineage>
</organism>
<feature type="transmembrane region" description="Helical" evidence="9">
    <location>
        <begin position="81"/>
        <end position="102"/>
    </location>
</feature>
<feature type="transmembrane region" description="Helical" evidence="9">
    <location>
        <begin position="799"/>
        <end position="817"/>
    </location>
</feature>
<feature type="transmembrane region" description="Helical" evidence="9">
    <location>
        <begin position="223"/>
        <end position="242"/>
    </location>
</feature>
<dbReference type="InterPro" id="IPR017871">
    <property type="entry name" value="ABC_transporter-like_CS"/>
</dbReference>
<dbReference type="InterPro" id="IPR044726">
    <property type="entry name" value="ABCC_6TM_D2"/>
</dbReference>
<dbReference type="InterPro" id="IPR011527">
    <property type="entry name" value="ABC1_TM_dom"/>
</dbReference>
<feature type="transmembrane region" description="Helical" evidence="9">
    <location>
        <begin position="122"/>
        <end position="143"/>
    </location>
</feature>
<evidence type="ECO:0000256" key="5">
    <source>
        <dbReference type="ARBA" id="ARBA00022741"/>
    </source>
</evidence>
<dbReference type="InterPro" id="IPR050173">
    <property type="entry name" value="ABC_transporter_C-like"/>
</dbReference>
<keyword evidence="3 9" id="KW-0812">Transmembrane</keyword>
<dbReference type="SUPFAM" id="SSF52540">
    <property type="entry name" value="P-loop containing nucleoside triphosphate hydrolases"/>
    <property type="match status" value="2"/>
</dbReference>
<evidence type="ECO:0000313" key="13">
    <source>
        <dbReference type="Proteomes" id="UP000292052"/>
    </source>
</evidence>
<evidence type="ECO:0000259" key="10">
    <source>
        <dbReference type="PROSITE" id="PS50893"/>
    </source>
</evidence>
<keyword evidence="13" id="KW-1185">Reference proteome</keyword>
<evidence type="ECO:0000256" key="1">
    <source>
        <dbReference type="ARBA" id="ARBA00004141"/>
    </source>
</evidence>
<sequence>MQIFCPIFFSADVCSLCSWELPILVKGFKKDLSEDDLYPPLEEHRSKRLGDKLEELWQEEENFCEKPSLWRAIVKMFGLKFLIYGIVYIPVEFSAALFQPFFLKKLLDYYTPNQKEISKQQAYFYAFVILFSFLFRVLSFHSYRMALSVLGMKVRIACCSLIYRQSLKLKSSIFQKVTVGQIVNLLSNDVSRFDLAFTYLHLIWTGPIQIVVFAYYLDVTLGHTAILGFVILTICLLLQIYLAKTISSVRMKVALKTDYRIRLMNDIISGIKLIKMYTWEKPFAKLVEFARRMEIEEIRVANYLRIISNSVKILLTKLSMSICILTVVLTKLPLTSQYVFVASSVYEYLKTSVLGILVRAVIYISEAKISVQRIEHFLLIDKERRNLGKKVKRPNKITNDCILKSNNDLRVKAIGIHLTNVSIKWDSSLSVDTLKDIIFDAFPGELIGIIGAAGSGKTTLFQAILKEIESIKGTVDVKGNISYACQEPWIFSASIRQNILFGQDMDEDRYVKVIKVCALDHDISLFPHGDLTLVGERGMMLSGGQKARINLARAIYKEADFYLLDDPLSAVDVYVARQIFEKCILNYLKHKCVILITHQVQHLQDANRIYMVDKGKVTLINNLEKEFTRKIDNNSLKIKKETLKKYNLPTEIKEHRSTGAVARKVYKSYCKAGGNRLFTCSVFLLFILNQFLGNSLDYFIAFWINIEQEPMKPEVKLFFTTDNCLYIYIILLMFLTSITYATTWIFIKFCMNASKNLHNEMLVKIIRGTMTFFQNHSSGRILNRFSNDIGSIDETIPSMLIDTITFFLMLIGTSVLICILNYWMIIPTIALFLIFYFYGLVFQPSNKNFKRTEGTTRSPVFSHLAASLQGLPTIRAFSAEKILKQEFDNYQDLHTSAFYLFLSLHSTLGFWVDLTCSVYIGLVIFSFFILGTETYIGDVGLAITQSLIFVGTIQFGMKSWSDLDTQMTSVERIVEYTELIPEIDNGSNPLSEPWPNQGNLAFHSVSMNYSTNIPAVLQEVSFQVTAGEKIGIVGRTGAGKSSLISVLFRLFDFEGTINIDAIDIKTVPLSELRTKISIIPQEPVLFLGTIRKNLDPFDELTDFQLWNALDEVELKNKIVSLPLGLESMVSEGGSNFSVGQRQLLCLVRTMLRRTKIIVLDEATASVDVETDKLIQSTIRRKFQGCTMLIIAHRLNTIMDLDKILVMDAGRV</sequence>
<keyword evidence="7 9" id="KW-1133">Transmembrane helix</keyword>
<keyword evidence="4" id="KW-0677">Repeat</keyword>
<dbReference type="EMBL" id="QDEB01060271">
    <property type="protein sequence ID" value="RZC36634.1"/>
    <property type="molecule type" value="Genomic_DNA"/>
</dbReference>
<evidence type="ECO:0000256" key="7">
    <source>
        <dbReference type="ARBA" id="ARBA00022989"/>
    </source>
</evidence>
<evidence type="ECO:0000313" key="12">
    <source>
        <dbReference type="EMBL" id="RZC36634.1"/>
    </source>
</evidence>
<accession>A0A482VV51</accession>
<feature type="transmembrane region" description="Helical" evidence="9">
    <location>
        <begin position="196"/>
        <end position="217"/>
    </location>
</feature>
<dbReference type="FunFam" id="1.20.1560.10:FF:000014">
    <property type="entry name" value="Multidrug resistance-associated protein member 4"/>
    <property type="match status" value="1"/>
</dbReference>
<dbReference type="CDD" id="cd03250">
    <property type="entry name" value="ABCC_MRP_domain1"/>
    <property type="match status" value="1"/>
</dbReference>
<evidence type="ECO:0000256" key="2">
    <source>
        <dbReference type="ARBA" id="ARBA00022448"/>
    </source>
</evidence>
<feature type="transmembrane region" description="Helical" evidence="9">
    <location>
        <begin position="908"/>
        <end position="929"/>
    </location>
</feature>
<dbReference type="Proteomes" id="UP000292052">
    <property type="component" value="Unassembled WGS sequence"/>
</dbReference>
<dbReference type="PROSITE" id="PS50893">
    <property type="entry name" value="ABC_TRANSPORTER_2"/>
    <property type="match status" value="2"/>
</dbReference>
<dbReference type="Pfam" id="PF00664">
    <property type="entry name" value="ABC_membrane"/>
    <property type="match status" value="2"/>
</dbReference>
<dbReference type="OrthoDB" id="6712991at2759"/>
<dbReference type="GO" id="GO:0016887">
    <property type="term" value="F:ATP hydrolysis activity"/>
    <property type="evidence" value="ECO:0007669"/>
    <property type="project" value="InterPro"/>
</dbReference>
<dbReference type="PROSITE" id="PS00211">
    <property type="entry name" value="ABC_TRANSPORTER_1"/>
    <property type="match status" value="2"/>
</dbReference>
<dbReference type="SUPFAM" id="SSF90123">
    <property type="entry name" value="ABC transporter transmembrane region"/>
    <property type="match status" value="2"/>
</dbReference>
<feature type="transmembrane region" description="Helical" evidence="9">
    <location>
        <begin position="935"/>
        <end position="957"/>
    </location>
</feature>
<feature type="transmembrane region" description="Helical" evidence="9">
    <location>
        <begin position="725"/>
        <end position="747"/>
    </location>
</feature>
<feature type="domain" description="ABC transporter" evidence="10">
    <location>
        <begin position="416"/>
        <end position="639"/>
    </location>
</feature>
<dbReference type="Pfam" id="PF00005">
    <property type="entry name" value="ABC_tran"/>
    <property type="match status" value="2"/>
</dbReference>
<dbReference type="Gene3D" id="1.20.1560.10">
    <property type="entry name" value="ABC transporter type 1, transmembrane domain"/>
    <property type="match status" value="2"/>
</dbReference>
<comment type="subcellular location">
    <subcellularLocation>
        <location evidence="1">Membrane</location>
        <topology evidence="1">Multi-pass membrane protein</topology>
    </subcellularLocation>
</comment>
<keyword evidence="6" id="KW-0067">ATP-binding</keyword>
<proteinExistence type="predicted"/>
<name>A0A482VV51_ASBVE</name>
<feature type="transmembrane region" description="Helical" evidence="9">
    <location>
        <begin position="677"/>
        <end position="705"/>
    </location>
</feature>
<dbReference type="STRING" id="1661398.A0A482VV51"/>
<feature type="non-terminal residue" evidence="12">
    <location>
        <position position="1211"/>
    </location>
</feature>
<feature type="transmembrane region" description="Helical" evidence="9">
    <location>
        <begin position="823"/>
        <end position="842"/>
    </location>
</feature>
<evidence type="ECO:0000256" key="4">
    <source>
        <dbReference type="ARBA" id="ARBA00022737"/>
    </source>
</evidence>
<evidence type="ECO:0000259" key="11">
    <source>
        <dbReference type="PROSITE" id="PS50929"/>
    </source>
</evidence>
<dbReference type="GO" id="GO:0005524">
    <property type="term" value="F:ATP binding"/>
    <property type="evidence" value="ECO:0007669"/>
    <property type="project" value="UniProtKB-KW"/>
</dbReference>
<feature type="transmembrane region" description="Helical" evidence="9">
    <location>
        <begin position="314"/>
        <end position="334"/>
    </location>
</feature>
<dbReference type="GO" id="GO:0016020">
    <property type="term" value="C:membrane"/>
    <property type="evidence" value="ECO:0007669"/>
    <property type="project" value="UniProtKB-SubCell"/>
</dbReference>
<keyword evidence="2" id="KW-0813">Transport</keyword>
<feature type="domain" description="ABC transporter" evidence="10">
    <location>
        <begin position="1002"/>
        <end position="1211"/>
    </location>
</feature>
<comment type="caution">
    <text evidence="12">The sequence shown here is derived from an EMBL/GenBank/DDBJ whole genome shotgun (WGS) entry which is preliminary data.</text>
</comment>
<evidence type="ECO:0000256" key="6">
    <source>
        <dbReference type="ARBA" id="ARBA00022840"/>
    </source>
</evidence>
<dbReference type="PROSITE" id="PS50929">
    <property type="entry name" value="ABC_TM1F"/>
    <property type="match status" value="2"/>
</dbReference>
<keyword evidence="8 9" id="KW-0472">Membrane</keyword>
<dbReference type="FunFam" id="1.20.1560.10:FF:000026">
    <property type="entry name" value="Multidrug resistance-associated protein lethal(2)03659"/>
    <property type="match status" value="1"/>
</dbReference>
<dbReference type="FunFam" id="3.40.50.300:FF:000163">
    <property type="entry name" value="Multidrug resistance-associated protein member 4"/>
    <property type="match status" value="1"/>
</dbReference>
<dbReference type="CDD" id="cd18580">
    <property type="entry name" value="ABC_6TM_ABCC_D2"/>
    <property type="match status" value="1"/>
</dbReference>
<dbReference type="PANTHER" id="PTHR24223:SF448">
    <property type="entry name" value="FI20146P1-RELATED"/>
    <property type="match status" value="1"/>
</dbReference>
<dbReference type="SMART" id="SM00382">
    <property type="entry name" value="AAA"/>
    <property type="match status" value="2"/>
</dbReference>
<dbReference type="PANTHER" id="PTHR24223">
    <property type="entry name" value="ATP-BINDING CASSETTE SUB-FAMILY C"/>
    <property type="match status" value="1"/>
</dbReference>
<keyword evidence="5" id="KW-0547">Nucleotide-binding</keyword>
<protein>
    <submittedName>
        <fullName evidence="12">Multidrug resistance-associated protein</fullName>
    </submittedName>
</protein>
<dbReference type="FunFam" id="3.40.50.300:FF:000973">
    <property type="entry name" value="Multidrug resistance-associated protein 4"/>
    <property type="match status" value="1"/>
</dbReference>
<dbReference type="CDD" id="cd18579">
    <property type="entry name" value="ABC_6TM_ABCC_D1"/>
    <property type="match status" value="1"/>
</dbReference>
<feature type="domain" description="ABC transmembrane type-1" evidence="11">
    <location>
        <begin position="95"/>
        <end position="325"/>
    </location>
</feature>
<evidence type="ECO:0000256" key="8">
    <source>
        <dbReference type="ARBA" id="ARBA00023136"/>
    </source>
</evidence>
<dbReference type="InterPro" id="IPR003439">
    <property type="entry name" value="ABC_transporter-like_ATP-bd"/>
</dbReference>
<dbReference type="InterPro" id="IPR044746">
    <property type="entry name" value="ABCC_6TM_D1"/>
</dbReference>
<dbReference type="Gene3D" id="3.40.50.300">
    <property type="entry name" value="P-loop containing nucleotide triphosphate hydrolases"/>
    <property type="match status" value="2"/>
</dbReference>
<feature type="domain" description="ABC transmembrane type-1" evidence="11">
    <location>
        <begin position="682"/>
        <end position="965"/>
    </location>
</feature>
<evidence type="ECO:0000256" key="3">
    <source>
        <dbReference type="ARBA" id="ARBA00022692"/>
    </source>
</evidence>
<gene>
    <name evidence="12" type="ORF">BDFB_009772</name>
</gene>
<dbReference type="InterPro" id="IPR027417">
    <property type="entry name" value="P-loop_NTPase"/>
</dbReference>
<reference evidence="12 13" key="1">
    <citation type="submission" date="2017-03" db="EMBL/GenBank/DDBJ databases">
        <title>Genome of the blue death feigning beetle - Asbolus verrucosus.</title>
        <authorList>
            <person name="Rider S.D."/>
        </authorList>
    </citation>
    <scope>NUCLEOTIDE SEQUENCE [LARGE SCALE GENOMIC DNA]</scope>
    <source>
        <strain evidence="12">Butters</strain>
        <tissue evidence="12">Head and leg muscle</tissue>
    </source>
</reference>
<dbReference type="InterPro" id="IPR036640">
    <property type="entry name" value="ABC1_TM_sf"/>
</dbReference>
<evidence type="ECO:0000256" key="9">
    <source>
        <dbReference type="SAM" id="Phobius"/>
    </source>
</evidence>